<dbReference type="InterPro" id="IPR006664">
    <property type="entry name" value="OMP_bac"/>
</dbReference>
<dbReference type="CDD" id="cd07185">
    <property type="entry name" value="OmpA_C-like"/>
    <property type="match status" value="1"/>
</dbReference>
<keyword evidence="3" id="KW-0998">Cell outer membrane</keyword>
<dbReference type="PANTHER" id="PTHR30329:SF21">
    <property type="entry name" value="LIPOPROTEIN YIAD-RELATED"/>
    <property type="match status" value="1"/>
</dbReference>
<sequence>MKKMLALVLALAFVFVFSGVGLANNFPIITYYIPSSLNQPSGFPVMIQGEYVVYVDKEELDGWHTTCIGSSFVDKHPKSTPVAVVPPRVVVPPKVVPKVVPPVVPRVPPVPPVVKKSKPILEPIYFDSNKSNITPNAAKTLDKNGVVLKENPSIKVEVGGHTDSKGPDATNKIISEKRANSASKYLQDKFSIQSDRLKVKGYGESKPCCDNKTEEGRKQNRRVEFQIE</sequence>
<comment type="caution">
    <text evidence="7">The sequence shown here is derived from an EMBL/GenBank/DDBJ whole genome shotgun (WGS) entry which is preliminary data.</text>
</comment>
<evidence type="ECO:0000313" key="7">
    <source>
        <dbReference type="EMBL" id="OGM09273.1"/>
    </source>
</evidence>
<dbReference type="AlphaFoldDB" id="A0A1F7X315"/>
<dbReference type="PRINTS" id="PR01021">
    <property type="entry name" value="OMPADOMAIN"/>
</dbReference>
<dbReference type="PANTHER" id="PTHR30329">
    <property type="entry name" value="STATOR ELEMENT OF FLAGELLAR MOTOR COMPLEX"/>
    <property type="match status" value="1"/>
</dbReference>
<dbReference type="Gene3D" id="3.30.1330.60">
    <property type="entry name" value="OmpA-like domain"/>
    <property type="match status" value="1"/>
</dbReference>
<comment type="subcellular location">
    <subcellularLocation>
        <location evidence="1">Cell outer membrane</location>
    </subcellularLocation>
</comment>
<feature type="region of interest" description="Disordered" evidence="5">
    <location>
        <begin position="203"/>
        <end position="228"/>
    </location>
</feature>
<dbReference type="SUPFAM" id="SSF103088">
    <property type="entry name" value="OmpA-like"/>
    <property type="match status" value="1"/>
</dbReference>
<dbReference type="InterPro" id="IPR050330">
    <property type="entry name" value="Bact_OuterMem_StrucFunc"/>
</dbReference>
<dbReference type="Proteomes" id="UP000176939">
    <property type="component" value="Unassembled WGS sequence"/>
</dbReference>
<dbReference type="Pfam" id="PF00691">
    <property type="entry name" value="OmpA"/>
    <property type="match status" value="1"/>
</dbReference>
<name>A0A1F7X315_9BACT</name>
<proteinExistence type="predicted"/>
<evidence type="ECO:0000259" key="6">
    <source>
        <dbReference type="PROSITE" id="PS51123"/>
    </source>
</evidence>
<evidence type="ECO:0000256" key="2">
    <source>
        <dbReference type="ARBA" id="ARBA00023136"/>
    </source>
</evidence>
<dbReference type="InterPro" id="IPR036737">
    <property type="entry name" value="OmpA-like_sf"/>
</dbReference>
<evidence type="ECO:0000256" key="4">
    <source>
        <dbReference type="PROSITE-ProRule" id="PRU00473"/>
    </source>
</evidence>
<organism evidence="7 8">
    <name type="scientific">Candidatus Woesebacteria bacterium RBG_13_36_22</name>
    <dbReference type="NCBI Taxonomy" id="1802478"/>
    <lineage>
        <taxon>Bacteria</taxon>
        <taxon>Candidatus Woeseibacteriota</taxon>
    </lineage>
</organism>
<dbReference type="PROSITE" id="PS51123">
    <property type="entry name" value="OMPA_2"/>
    <property type="match status" value="1"/>
</dbReference>
<reference evidence="7 8" key="1">
    <citation type="journal article" date="2016" name="Nat. Commun.">
        <title>Thousands of microbial genomes shed light on interconnected biogeochemical processes in an aquifer system.</title>
        <authorList>
            <person name="Anantharaman K."/>
            <person name="Brown C.T."/>
            <person name="Hug L.A."/>
            <person name="Sharon I."/>
            <person name="Castelle C.J."/>
            <person name="Probst A.J."/>
            <person name="Thomas B.C."/>
            <person name="Singh A."/>
            <person name="Wilkins M.J."/>
            <person name="Karaoz U."/>
            <person name="Brodie E.L."/>
            <person name="Williams K.H."/>
            <person name="Hubbard S.S."/>
            <person name="Banfield J.F."/>
        </authorList>
    </citation>
    <scope>NUCLEOTIDE SEQUENCE [LARGE SCALE GENOMIC DNA]</scope>
</reference>
<evidence type="ECO:0000256" key="5">
    <source>
        <dbReference type="SAM" id="MobiDB-lite"/>
    </source>
</evidence>
<gene>
    <name evidence="7" type="ORF">A2Z67_05020</name>
</gene>
<dbReference type="InterPro" id="IPR006665">
    <property type="entry name" value="OmpA-like"/>
</dbReference>
<dbReference type="EMBL" id="MGFQ01000024">
    <property type="protein sequence ID" value="OGM09273.1"/>
    <property type="molecule type" value="Genomic_DNA"/>
</dbReference>
<accession>A0A1F7X315</accession>
<dbReference type="GO" id="GO:0009279">
    <property type="term" value="C:cell outer membrane"/>
    <property type="evidence" value="ECO:0007669"/>
    <property type="project" value="UniProtKB-SubCell"/>
</dbReference>
<protein>
    <recommendedName>
        <fullName evidence="6">OmpA-like domain-containing protein</fullName>
    </recommendedName>
</protein>
<evidence type="ECO:0000256" key="1">
    <source>
        <dbReference type="ARBA" id="ARBA00004442"/>
    </source>
</evidence>
<keyword evidence="2 4" id="KW-0472">Membrane</keyword>
<feature type="domain" description="OmpA-like" evidence="6">
    <location>
        <begin position="113"/>
        <end position="228"/>
    </location>
</feature>
<evidence type="ECO:0000256" key="3">
    <source>
        <dbReference type="ARBA" id="ARBA00023237"/>
    </source>
</evidence>
<evidence type="ECO:0000313" key="8">
    <source>
        <dbReference type="Proteomes" id="UP000176939"/>
    </source>
</evidence>